<dbReference type="GO" id="GO:0016705">
    <property type="term" value="F:oxidoreductase activity, acting on paired donors, with incorporation or reduction of molecular oxygen"/>
    <property type="evidence" value="ECO:0007669"/>
    <property type="project" value="InterPro"/>
</dbReference>
<dbReference type="EnsemblMetazoa" id="MDOA004036-RA">
    <property type="protein sequence ID" value="MDOA004036-PA"/>
    <property type="gene ID" value="MDOA004036"/>
</dbReference>
<dbReference type="OrthoDB" id="1470350at2759"/>
<name>A0A1I8MED5_MUSDO</name>
<feature type="binding site" description="axial binding residue" evidence="8">
    <location>
        <position position="432"/>
    </location>
    <ligand>
        <name>heme</name>
        <dbReference type="ChEBI" id="CHEBI:30413"/>
    </ligand>
    <ligandPart>
        <name>Fe</name>
        <dbReference type="ChEBI" id="CHEBI:18248"/>
    </ligandPart>
</feature>
<reference evidence="12" key="2">
    <citation type="submission" date="2025-05" db="UniProtKB">
        <authorList>
            <consortium name="RefSeq"/>
        </authorList>
    </citation>
    <scope>IDENTIFICATION</scope>
    <source>
        <strain evidence="12">Aabys</strain>
        <tissue evidence="12">Whole body</tissue>
    </source>
</reference>
<dbReference type="Pfam" id="PF00067">
    <property type="entry name" value="p450"/>
    <property type="match status" value="1"/>
</dbReference>
<dbReference type="KEGG" id="mde:101896035"/>
<evidence type="ECO:0000256" key="8">
    <source>
        <dbReference type="PIRSR" id="PIRSR602401-1"/>
    </source>
</evidence>
<accession>A0A1I8MED5</accession>
<dbReference type="InterPro" id="IPR002401">
    <property type="entry name" value="Cyt_P450_E_grp-I"/>
</dbReference>
<gene>
    <name evidence="10" type="primary">101896035</name>
    <name evidence="12" type="synonym">LOC101895863</name>
</gene>
<evidence type="ECO:0000313" key="11">
    <source>
        <dbReference type="Proteomes" id="UP001652621"/>
    </source>
</evidence>
<organism evidence="10">
    <name type="scientific">Musca domestica</name>
    <name type="common">House fly</name>
    <dbReference type="NCBI Taxonomy" id="7370"/>
    <lineage>
        <taxon>Eukaryota</taxon>
        <taxon>Metazoa</taxon>
        <taxon>Ecdysozoa</taxon>
        <taxon>Arthropoda</taxon>
        <taxon>Hexapoda</taxon>
        <taxon>Insecta</taxon>
        <taxon>Pterygota</taxon>
        <taxon>Neoptera</taxon>
        <taxon>Endopterygota</taxon>
        <taxon>Diptera</taxon>
        <taxon>Brachycera</taxon>
        <taxon>Muscomorpha</taxon>
        <taxon>Muscoidea</taxon>
        <taxon>Muscidae</taxon>
        <taxon>Musca</taxon>
    </lineage>
</organism>
<dbReference type="InterPro" id="IPR001128">
    <property type="entry name" value="Cyt_P450"/>
</dbReference>
<dbReference type="GO" id="GO:0020037">
    <property type="term" value="F:heme binding"/>
    <property type="evidence" value="ECO:0007669"/>
    <property type="project" value="InterPro"/>
</dbReference>
<dbReference type="eggNOG" id="KOG0157">
    <property type="taxonomic scope" value="Eukaryota"/>
</dbReference>
<keyword evidence="6 8" id="KW-0408">Iron</keyword>
<evidence type="ECO:0000256" key="6">
    <source>
        <dbReference type="ARBA" id="ARBA00023004"/>
    </source>
</evidence>
<dbReference type="AlphaFoldDB" id="A0A1I8MED5"/>
<dbReference type="Proteomes" id="UP001652621">
    <property type="component" value="Unplaced"/>
</dbReference>
<dbReference type="GO" id="GO:0005506">
    <property type="term" value="F:iron ion binding"/>
    <property type="evidence" value="ECO:0007669"/>
    <property type="project" value="InterPro"/>
</dbReference>
<keyword evidence="4 8" id="KW-0479">Metal-binding</keyword>
<dbReference type="SUPFAM" id="SSF48264">
    <property type="entry name" value="Cytochrome P450"/>
    <property type="match status" value="1"/>
</dbReference>
<evidence type="ECO:0000256" key="1">
    <source>
        <dbReference type="ARBA" id="ARBA00001971"/>
    </source>
</evidence>
<evidence type="ECO:0000313" key="12">
    <source>
        <dbReference type="RefSeq" id="XP_058982975.1"/>
    </source>
</evidence>
<dbReference type="GO" id="GO:0004497">
    <property type="term" value="F:monooxygenase activity"/>
    <property type="evidence" value="ECO:0007669"/>
    <property type="project" value="UniProtKB-KW"/>
</dbReference>
<dbReference type="PANTHER" id="PTHR24291">
    <property type="entry name" value="CYTOCHROME P450 FAMILY 4"/>
    <property type="match status" value="1"/>
</dbReference>
<dbReference type="InterPro" id="IPR036396">
    <property type="entry name" value="Cyt_P450_sf"/>
</dbReference>
<sequence>MRDAVKNIGGPFAVPILGCIHLLAEINPQNIKEKGEEIFDKYGRLLKIWAFNRLLICSSDVEFNEQVFASNVHISKVQIYGVLQNWLGLGLLLSDGKKWHSRRKIITPTFHFKILEQFLEVFDSQSTVLLDCLAEKADGKSVVDVYQYISLYTLDIIAETAMGTKVHAQTNKTMDYTTAVKEMTDLVSWRVLRLHLNSDLLFTILHPFKKMRQNQLIKILHNFTKNVIEERRAFLEKKLKHDSDNLMDINDVGSKKRCGLLDVLLQSTVEGQPLSDEDIREEVDTFMFEGHDTTASALSFLLHLLSRDERVQNKLLAEVREAYGYKEITEPFTLMNLNELKYLDCVIKEGLRLFPSVPIIGRSIKEDFKYKHSKYGEGVIPKGTELIVSLIATLRNPERFDNPHDFIPERHENSDGRNNLGASAFSAGARNCIGQKFALYVMKITMVKLIHKYEFLPLGEPIRPIVTIVIRSENGMQLGLRERVA</sequence>
<evidence type="ECO:0000256" key="9">
    <source>
        <dbReference type="RuleBase" id="RU000461"/>
    </source>
</evidence>
<dbReference type="STRING" id="7370.A0A1I8MED5"/>
<dbReference type="VEuPathDB" id="VectorBase:MDOMA2_002843"/>
<dbReference type="RefSeq" id="XP_005190958.2">
    <property type="nucleotide sequence ID" value="XM_005190901.2"/>
</dbReference>
<dbReference type="VEuPathDB" id="VectorBase:MDOA004036"/>
<dbReference type="PRINTS" id="PR00463">
    <property type="entry name" value="EP450I"/>
</dbReference>
<evidence type="ECO:0000256" key="3">
    <source>
        <dbReference type="ARBA" id="ARBA00022617"/>
    </source>
</evidence>
<evidence type="ECO:0000256" key="2">
    <source>
        <dbReference type="ARBA" id="ARBA00010617"/>
    </source>
</evidence>
<comment type="similarity">
    <text evidence="2 9">Belongs to the cytochrome P450 family.</text>
</comment>
<protein>
    <submittedName>
        <fullName evidence="12">Cytochrome P450 4d8-like</fullName>
    </submittedName>
</protein>
<dbReference type="PANTHER" id="PTHR24291:SF187">
    <property type="entry name" value="CYTOCHROME P450 4AE1-RELATED"/>
    <property type="match status" value="1"/>
</dbReference>
<dbReference type="PRINTS" id="PR00385">
    <property type="entry name" value="P450"/>
</dbReference>
<dbReference type="InterPro" id="IPR050196">
    <property type="entry name" value="Cytochrome_P450_Monoox"/>
</dbReference>
<keyword evidence="5 9" id="KW-0560">Oxidoreductase</keyword>
<keyword evidence="11" id="KW-1185">Reference proteome</keyword>
<keyword evidence="3 8" id="KW-0349">Heme</keyword>
<evidence type="ECO:0000256" key="4">
    <source>
        <dbReference type="ARBA" id="ARBA00022723"/>
    </source>
</evidence>
<evidence type="ECO:0000256" key="7">
    <source>
        <dbReference type="ARBA" id="ARBA00023033"/>
    </source>
</evidence>
<dbReference type="Gene3D" id="1.10.630.10">
    <property type="entry name" value="Cytochrome P450"/>
    <property type="match status" value="1"/>
</dbReference>
<dbReference type="CDD" id="cd20628">
    <property type="entry name" value="CYP4"/>
    <property type="match status" value="1"/>
</dbReference>
<proteinExistence type="inferred from homology"/>
<dbReference type="PROSITE" id="PS00086">
    <property type="entry name" value="CYTOCHROME_P450"/>
    <property type="match status" value="1"/>
</dbReference>
<reference evidence="10" key="1">
    <citation type="submission" date="2020-05" db="UniProtKB">
        <authorList>
            <consortium name="EnsemblMetazoa"/>
        </authorList>
    </citation>
    <scope>IDENTIFICATION</scope>
    <source>
        <strain evidence="10">Aabys</strain>
    </source>
</reference>
<comment type="cofactor">
    <cofactor evidence="1 8">
        <name>heme</name>
        <dbReference type="ChEBI" id="CHEBI:30413"/>
    </cofactor>
</comment>
<dbReference type="RefSeq" id="XP_058982975.1">
    <property type="nucleotide sequence ID" value="XM_059126992.1"/>
</dbReference>
<dbReference type="InterPro" id="IPR017972">
    <property type="entry name" value="Cyt_P450_CS"/>
</dbReference>
<evidence type="ECO:0000256" key="5">
    <source>
        <dbReference type="ARBA" id="ARBA00023002"/>
    </source>
</evidence>
<keyword evidence="7 9" id="KW-0503">Monooxygenase</keyword>
<evidence type="ECO:0000313" key="10">
    <source>
        <dbReference type="EnsemblMetazoa" id="MDOA004036-PA"/>
    </source>
</evidence>